<organism evidence="2">
    <name type="scientific">Mytilinidion resinicola</name>
    <dbReference type="NCBI Taxonomy" id="574789"/>
    <lineage>
        <taxon>Eukaryota</taxon>
        <taxon>Fungi</taxon>
        <taxon>Dikarya</taxon>
        <taxon>Ascomycota</taxon>
        <taxon>Pezizomycotina</taxon>
        <taxon>Dothideomycetes</taxon>
        <taxon>Pleosporomycetidae</taxon>
        <taxon>Mytilinidiales</taxon>
        <taxon>Mytilinidiaceae</taxon>
        <taxon>Mytilinidion</taxon>
    </lineage>
</organism>
<dbReference type="Proteomes" id="UP000504636">
    <property type="component" value="Unplaced"/>
</dbReference>
<dbReference type="AlphaFoldDB" id="A0A6A6YLH6"/>
<reference evidence="4" key="2">
    <citation type="submission" date="2020-04" db="EMBL/GenBank/DDBJ databases">
        <authorList>
            <consortium name="NCBI Genome Project"/>
        </authorList>
    </citation>
    <scope>NUCLEOTIDE SEQUENCE</scope>
    <source>
        <strain evidence="4">CBS 304.34</strain>
    </source>
</reference>
<evidence type="ECO:0000313" key="4">
    <source>
        <dbReference type="RefSeq" id="XP_033575799.1"/>
    </source>
</evidence>
<reference evidence="4" key="3">
    <citation type="submission" date="2025-04" db="UniProtKB">
        <authorList>
            <consortium name="RefSeq"/>
        </authorList>
    </citation>
    <scope>IDENTIFICATION</scope>
    <source>
        <strain evidence="4">CBS 304.34</strain>
    </source>
</reference>
<feature type="chain" id="PRO_5044629178" evidence="1">
    <location>
        <begin position="20"/>
        <end position="228"/>
    </location>
</feature>
<protein>
    <submittedName>
        <fullName evidence="2 4">Uncharacterized protein</fullName>
    </submittedName>
</protein>
<dbReference type="RefSeq" id="XP_033575799.1">
    <property type="nucleotide sequence ID" value="XM_033725614.1"/>
</dbReference>
<dbReference type="EMBL" id="MU003702">
    <property type="protein sequence ID" value="KAF2808835.1"/>
    <property type="molecule type" value="Genomic_DNA"/>
</dbReference>
<keyword evidence="3" id="KW-1185">Reference proteome</keyword>
<evidence type="ECO:0000256" key="1">
    <source>
        <dbReference type="SAM" id="SignalP"/>
    </source>
</evidence>
<dbReference type="GeneID" id="54466507"/>
<accession>A0A6A6YLH6</accession>
<proteinExistence type="predicted"/>
<feature type="signal peptide" evidence="1">
    <location>
        <begin position="1"/>
        <end position="19"/>
    </location>
</feature>
<reference evidence="2 4" key="1">
    <citation type="journal article" date="2020" name="Stud. Mycol.">
        <title>101 Dothideomycetes genomes: a test case for predicting lifestyles and emergence of pathogens.</title>
        <authorList>
            <person name="Haridas S."/>
            <person name="Albert R."/>
            <person name="Binder M."/>
            <person name="Bloem J."/>
            <person name="Labutti K."/>
            <person name="Salamov A."/>
            <person name="Andreopoulos B."/>
            <person name="Baker S."/>
            <person name="Barry K."/>
            <person name="Bills G."/>
            <person name="Bluhm B."/>
            <person name="Cannon C."/>
            <person name="Castanera R."/>
            <person name="Culley D."/>
            <person name="Daum C."/>
            <person name="Ezra D."/>
            <person name="Gonzalez J."/>
            <person name="Henrissat B."/>
            <person name="Kuo A."/>
            <person name="Liang C."/>
            <person name="Lipzen A."/>
            <person name="Lutzoni F."/>
            <person name="Magnuson J."/>
            <person name="Mondo S."/>
            <person name="Nolan M."/>
            <person name="Ohm R."/>
            <person name="Pangilinan J."/>
            <person name="Park H.-J."/>
            <person name="Ramirez L."/>
            <person name="Alfaro M."/>
            <person name="Sun H."/>
            <person name="Tritt A."/>
            <person name="Yoshinaga Y."/>
            <person name="Zwiers L.-H."/>
            <person name="Turgeon B."/>
            <person name="Goodwin S."/>
            <person name="Spatafora J."/>
            <person name="Crous P."/>
            <person name="Grigoriev I."/>
        </authorList>
    </citation>
    <scope>NUCLEOTIDE SEQUENCE</scope>
    <source>
        <strain evidence="2 4">CBS 304.34</strain>
    </source>
</reference>
<evidence type="ECO:0000313" key="3">
    <source>
        <dbReference type="Proteomes" id="UP000504636"/>
    </source>
</evidence>
<name>A0A6A6YLH6_9PEZI</name>
<gene>
    <name evidence="2 4" type="ORF">BDZ99DRAFT_521311</name>
</gene>
<keyword evidence="1" id="KW-0732">Signal</keyword>
<evidence type="ECO:0000313" key="2">
    <source>
        <dbReference type="EMBL" id="KAF2808835.1"/>
    </source>
</evidence>
<sequence>MKLTSSFFFLPYVLTGVSARDPLSCVPNPPGLYTALRSDRTSRPRQISTRAQSTSIYASCNSWYIHPIMQSFHFPTTSVQEGIGPPEDADALRDIKKTLQQSVDAFFTLDNNADSDFPICNLEEASSALQKFADIPASPQIPQKLIYIVPSHSITPDLSPWPKQQGLPSMGCTELHLRHGFRYKSLSPDSDGIYAGLNESYKRPNREKIGDFLKPIRIKFLEALCSNA</sequence>